<comment type="subcellular location">
    <subcellularLocation>
        <location evidence="1">Secreted</location>
    </subcellularLocation>
</comment>
<keyword evidence="7" id="KW-0044">Antibiotic</keyword>
<evidence type="ECO:0000313" key="11">
    <source>
        <dbReference type="Proteomes" id="UP000264840"/>
    </source>
</evidence>
<dbReference type="PANTHER" id="PTHR16877">
    <property type="entry name" value="HEPCIDIN"/>
    <property type="match status" value="1"/>
</dbReference>
<dbReference type="Ensembl" id="ENSHBUT00000020536.1">
    <property type="protein sequence ID" value="ENSHBUP00000029958.1"/>
    <property type="gene ID" value="ENSHBUG00000014743.1"/>
</dbReference>
<reference evidence="10" key="2">
    <citation type="submission" date="2025-09" db="UniProtKB">
        <authorList>
            <consortium name="Ensembl"/>
        </authorList>
    </citation>
    <scope>IDENTIFICATION</scope>
</reference>
<evidence type="ECO:0000256" key="1">
    <source>
        <dbReference type="ARBA" id="ARBA00004613"/>
    </source>
</evidence>
<evidence type="ECO:0000256" key="6">
    <source>
        <dbReference type="ARBA" id="ARBA00022729"/>
    </source>
</evidence>
<reference evidence="10" key="1">
    <citation type="submission" date="2025-08" db="UniProtKB">
        <authorList>
            <consortium name="Ensembl"/>
        </authorList>
    </citation>
    <scope>IDENTIFICATION</scope>
</reference>
<keyword evidence="5" id="KW-0372">Hormone</keyword>
<evidence type="ECO:0000256" key="2">
    <source>
        <dbReference type="ARBA" id="ARBA00008022"/>
    </source>
</evidence>
<keyword evidence="11" id="KW-1185">Reference proteome</keyword>
<dbReference type="GO" id="GO:0005179">
    <property type="term" value="F:hormone activity"/>
    <property type="evidence" value="ECO:0007669"/>
    <property type="project" value="UniProtKB-KW"/>
</dbReference>
<protein>
    <recommendedName>
        <fullName evidence="12">Hepcidin</fullName>
    </recommendedName>
</protein>
<keyword evidence="8" id="KW-1015">Disulfide bond</keyword>
<name>A0A3Q3CSY1_HAPBU</name>
<dbReference type="STRING" id="8153.ENSHBUP00000029958"/>
<evidence type="ECO:0008006" key="12">
    <source>
        <dbReference type="Google" id="ProtNLM"/>
    </source>
</evidence>
<comment type="similarity">
    <text evidence="2">Belongs to the hepcidin family.</text>
</comment>
<dbReference type="OMA" id="GCGICCQ"/>
<dbReference type="Pfam" id="PF06446">
    <property type="entry name" value="Hepcidin"/>
    <property type="match status" value="1"/>
</dbReference>
<dbReference type="Proteomes" id="UP000264840">
    <property type="component" value="Unplaced"/>
</dbReference>
<evidence type="ECO:0000256" key="4">
    <source>
        <dbReference type="ARBA" id="ARBA00022529"/>
    </source>
</evidence>
<dbReference type="AlphaFoldDB" id="A0A3Q3CSY1"/>
<organism evidence="10 11">
    <name type="scientific">Haplochromis burtoni</name>
    <name type="common">Burton's mouthbrooder</name>
    <name type="synonym">Chromis burtoni</name>
    <dbReference type="NCBI Taxonomy" id="8153"/>
    <lineage>
        <taxon>Eukaryota</taxon>
        <taxon>Metazoa</taxon>
        <taxon>Chordata</taxon>
        <taxon>Craniata</taxon>
        <taxon>Vertebrata</taxon>
        <taxon>Euteleostomi</taxon>
        <taxon>Actinopterygii</taxon>
        <taxon>Neopterygii</taxon>
        <taxon>Teleostei</taxon>
        <taxon>Neoteleostei</taxon>
        <taxon>Acanthomorphata</taxon>
        <taxon>Ovalentaria</taxon>
        <taxon>Cichlomorphae</taxon>
        <taxon>Cichliformes</taxon>
        <taxon>Cichlidae</taxon>
        <taxon>African cichlids</taxon>
        <taxon>Pseudocrenilabrinae</taxon>
        <taxon>Haplochromini</taxon>
        <taxon>Haplochromis</taxon>
    </lineage>
</organism>
<dbReference type="GO" id="GO:0042742">
    <property type="term" value="P:defense response to bacterium"/>
    <property type="evidence" value="ECO:0007669"/>
    <property type="project" value="UniProtKB-KW"/>
</dbReference>
<dbReference type="GO" id="GO:0006879">
    <property type="term" value="P:intracellular iron ion homeostasis"/>
    <property type="evidence" value="ECO:0007669"/>
    <property type="project" value="InterPro"/>
</dbReference>
<sequence length="88" mass="9584">MKTFASAVILAVALTICIEENAAFPFTTVSSLLDEEKSTDDPAAMQEETSVETWMMPFDIGENRDTSPVRCHHCCDCCLLSGCGICCQ</sequence>
<keyword evidence="6 9" id="KW-0732">Signal</keyword>
<evidence type="ECO:0000256" key="3">
    <source>
        <dbReference type="ARBA" id="ARBA00022525"/>
    </source>
</evidence>
<evidence type="ECO:0000313" key="10">
    <source>
        <dbReference type="Ensembl" id="ENSHBUP00000029958.1"/>
    </source>
</evidence>
<dbReference type="GeneTree" id="ENSGT00390000013999"/>
<evidence type="ECO:0000256" key="7">
    <source>
        <dbReference type="ARBA" id="ARBA00023022"/>
    </source>
</evidence>
<dbReference type="InterPro" id="IPR010500">
    <property type="entry name" value="Hepcidin"/>
</dbReference>
<feature type="chain" id="PRO_5018658952" description="Hepcidin" evidence="9">
    <location>
        <begin position="24"/>
        <end position="88"/>
    </location>
</feature>
<keyword evidence="3" id="KW-0964">Secreted</keyword>
<dbReference type="PANTHER" id="PTHR16877:SF0">
    <property type="entry name" value="HEPCIDIN"/>
    <property type="match status" value="1"/>
</dbReference>
<evidence type="ECO:0000256" key="8">
    <source>
        <dbReference type="ARBA" id="ARBA00023157"/>
    </source>
</evidence>
<dbReference type="GO" id="GO:0005576">
    <property type="term" value="C:extracellular region"/>
    <property type="evidence" value="ECO:0007669"/>
    <property type="project" value="UniProtKB-SubCell"/>
</dbReference>
<accession>A0A3Q3CSY1</accession>
<keyword evidence="4" id="KW-0929">Antimicrobial</keyword>
<feature type="signal peptide" evidence="9">
    <location>
        <begin position="1"/>
        <end position="23"/>
    </location>
</feature>
<evidence type="ECO:0000256" key="5">
    <source>
        <dbReference type="ARBA" id="ARBA00022702"/>
    </source>
</evidence>
<proteinExistence type="inferred from homology"/>
<evidence type="ECO:0000256" key="9">
    <source>
        <dbReference type="SAM" id="SignalP"/>
    </source>
</evidence>